<evidence type="ECO:0000313" key="2">
    <source>
        <dbReference type="EMBL" id="ETS73704.1"/>
    </source>
</evidence>
<dbReference type="STRING" id="1229662.W3WIU9"/>
<sequence>MADVTFKPYWRPLGEGSGPNSWVFFVLAKLAGHHCPVAVVSSIGGCEEESLHGVPLVTCCRRIVTILSDPANHTAIRGELALASDYYARNDLGEHRREPVELPQLNRRQPEGPDRVRPWDRTMVAQFPFIYASLLQGVALDPLSGRNAPHRPEPLATVYRDTDIEWGMVVFDITDLSAVRYGIVGFAVAMARFIPSIEEERKQLFSGLGFHFLEGPLKVIDEVRPRAAMSASEYMKKFKYPIPDYSNSHHTEDIRRLATIQLVESSALELVWPPDQDNEIPLTLTNPPVNTHISRDLQDQTIRRLIQETYRTSDLEISHLDEVRKLPDFHERLRHNMLEYSGSIGSTRSSGRLIRLAFAQNGHLGLERLKNLSADSISAALDERPDVNDSIRSLSFCINNIRDSTPAQIADALSRTKGLREICLLQSPTHDSKLLSVQLFAELASRTELLSRTNVIFAGAYSAALRKQFWLPTRSSLVPMGIFPVQQIFVRHERSNGRGFVFNYNHVHMEDGLLKPERFAAGFLLWLSTLQSKGEWMFTEAAPCFTFSSAPSSLASDPESSAQVSSILCEDLSLPFSTPNHSISSPKARNLVPGGGWTVLVSQEENRVKGVWNQYRIRFAFIRALRRSILVDDPPSSPLGPDELEVCGLKEFLSATGVEIDPKVVDLRLQNTAHKILAMATADGYPWPADVDPLSVLSHTEAATVLSEFLDNARMQKQELRRAMEEDPKSEPQVSPIRHVNRIPTNVEVYNVVDWSWYLELME</sequence>
<dbReference type="EMBL" id="KI912121">
    <property type="protein sequence ID" value="ETS73704.1"/>
    <property type="molecule type" value="Genomic_DNA"/>
</dbReference>
<organism evidence="2 3">
    <name type="scientific">Pestalotiopsis fici (strain W106-1 / CGMCC3.15140)</name>
    <dbReference type="NCBI Taxonomy" id="1229662"/>
    <lineage>
        <taxon>Eukaryota</taxon>
        <taxon>Fungi</taxon>
        <taxon>Dikarya</taxon>
        <taxon>Ascomycota</taxon>
        <taxon>Pezizomycotina</taxon>
        <taxon>Sordariomycetes</taxon>
        <taxon>Xylariomycetidae</taxon>
        <taxon>Amphisphaeriales</taxon>
        <taxon>Sporocadaceae</taxon>
        <taxon>Pestalotiopsis</taxon>
    </lineage>
</organism>
<protein>
    <submittedName>
        <fullName evidence="2">Uncharacterized protein</fullName>
    </submittedName>
</protein>
<dbReference type="AlphaFoldDB" id="W3WIU9"/>
<name>W3WIU9_PESFW</name>
<evidence type="ECO:0000256" key="1">
    <source>
        <dbReference type="SAM" id="MobiDB-lite"/>
    </source>
</evidence>
<dbReference type="OMA" id="TWARRLM"/>
<gene>
    <name evidence="2" type="ORF">PFICI_14650</name>
</gene>
<keyword evidence="3" id="KW-1185">Reference proteome</keyword>
<dbReference type="HOGENOM" id="CLU_010369_0_0_1"/>
<accession>W3WIU9</accession>
<dbReference type="KEGG" id="pfy:PFICI_14650"/>
<dbReference type="InParanoid" id="W3WIU9"/>
<dbReference type="OrthoDB" id="3515175at2759"/>
<dbReference type="GeneID" id="19279663"/>
<dbReference type="RefSeq" id="XP_007841422.1">
    <property type="nucleotide sequence ID" value="XM_007843231.1"/>
</dbReference>
<proteinExistence type="predicted"/>
<dbReference type="Proteomes" id="UP000030651">
    <property type="component" value="Unassembled WGS sequence"/>
</dbReference>
<feature type="region of interest" description="Disordered" evidence="1">
    <location>
        <begin position="98"/>
        <end position="117"/>
    </location>
</feature>
<reference evidence="3" key="1">
    <citation type="journal article" date="2015" name="BMC Genomics">
        <title>Genomic and transcriptomic analysis of the endophytic fungus Pestalotiopsis fici reveals its lifestyle and high potential for synthesis of natural products.</title>
        <authorList>
            <person name="Wang X."/>
            <person name="Zhang X."/>
            <person name="Liu L."/>
            <person name="Xiang M."/>
            <person name="Wang W."/>
            <person name="Sun X."/>
            <person name="Che Y."/>
            <person name="Guo L."/>
            <person name="Liu G."/>
            <person name="Guo L."/>
            <person name="Wang C."/>
            <person name="Yin W.B."/>
            <person name="Stadler M."/>
            <person name="Zhang X."/>
            <person name="Liu X."/>
        </authorList>
    </citation>
    <scope>NUCLEOTIDE SEQUENCE [LARGE SCALE GENOMIC DNA]</scope>
    <source>
        <strain evidence="3">W106-1 / CGMCC3.15140</strain>
    </source>
</reference>
<feature type="compositionally biased region" description="Basic and acidic residues" evidence="1">
    <location>
        <begin position="108"/>
        <end position="117"/>
    </location>
</feature>
<dbReference type="eggNOG" id="ENOG502SXBC">
    <property type="taxonomic scope" value="Eukaryota"/>
</dbReference>
<evidence type="ECO:0000313" key="3">
    <source>
        <dbReference type="Proteomes" id="UP000030651"/>
    </source>
</evidence>